<proteinExistence type="inferred from homology"/>
<name>A0A128EB83_9BACT</name>
<reference evidence="4 5" key="1">
    <citation type="submission" date="2016-02" db="EMBL/GenBank/DDBJ databases">
        <authorList>
            <consortium name="Pathogen Informatics"/>
        </authorList>
    </citation>
    <scope>NUCLEOTIDE SEQUENCE [LARGE SCALE GENOMIC DNA]</scope>
    <source>
        <strain evidence="4 5">RC20</strain>
    </source>
</reference>
<dbReference type="RefSeq" id="WP_075539809.1">
    <property type="nucleotide sequence ID" value="NZ_CP053844.1"/>
</dbReference>
<feature type="binding site" evidence="2">
    <location>
        <position position="225"/>
    </location>
    <ligand>
        <name>substrate</name>
    </ligand>
</feature>
<feature type="binding site" evidence="2">
    <location>
        <position position="38"/>
    </location>
    <ligand>
        <name>substrate</name>
    </ligand>
</feature>
<dbReference type="UniPathway" id="UPA00060">
    <property type="reaction ID" value="UER00142"/>
</dbReference>
<feature type="binding site" evidence="2">
    <location>
        <position position="60"/>
    </location>
    <ligand>
        <name>Mg(2+)</name>
        <dbReference type="ChEBI" id="CHEBI:18420"/>
        <label>2</label>
    </ligand>
</feature>
<comment type="miscellaneous">
    <text evidence="2">Reaction mechanism of ThiL seems to utilize a direct, inline transfer of the gamma-phosphate of ATP to TMP rather than a phosphorylated enzyme intermediate.</text>
</comment>
<comment type="similarity">
    <text evidence="2">Belongs to the thiamine-monophosphate kinase family.</text>
</comment>
<dbReference type="EC" id="2.7.4.16" evidence="2"/>
<evidence type="ECO:0000256" key="1">
    <source>
        <dbReference type="ARBA" id="ARBA00022977"/>
    </source>
</evidence>
<keyword evidence="2" id="KW-0067">ATP-binding</keyword>
<dbReference type="Proteomes" id="UP000069632">
    <property type="component" value="Unassembled WGS sequence"/>
</dbReference>
<feature type="binding site" evidence="2">
    <location>
        <position position="31"/>
    </location>
    <ligand>
        <name>Mg(2+)</name>
        <dbReference type="ChEBI" id="CHEBI:18420"/>
        <label>1</label>
    </ligand>
</feature>
<comment type="function">
    <text evidence="2">Catalyzes the ATP-dependent phosphorylation of thiamine-monophosphate (TMP) to form thiamine-pyrophosphate (TPP), the active form of vitamin B1.</text>
</comment>
<keyword evidence="2" id="KW-0547">Nucleotide-binding</keyword>
<dbReference type="InterPro" id="IPR036921">
    <property type="entry name" value="PurM-like_N_sf"/>
</dbReference>
<evidence type="ECO:0000259" key="3">
    <source>
        <dbReference type="Pfam" id="PF00586"/>
    </source>
</evidence>
<feature type="binding site" evidence="2">
    <location>
        <position position="60"/>
    </location>
    <ligand>
        <name>Mg(2+)</name>
        <dbReference type="ChEBI" id="CHEBI:18420"/>
        <label>3</label>
    </ligand>
</feature>
<organism evidence="4 5">
    <name type="scientific">Campylobacter geochelonis</name>
    <dbReference type="NCBI Taxonomy" id="1780362"/>
    <lineage>
        <taxon>Bacteria</taxon>
        <taxon>Pseudomonadati</taxon>
        <taxon>Campylobacterota</taxon>
        <taxon>Epsilonproteobacteria</taxon>
        <taxon>Campylobacterales</taxon>
        <taxon>Campylobacteraceae</taxon>
        <taxon>Campylobacter</taxon>
    </lineage>
</organism>
<feature type="binding site" evidence="2">
    <location>
        <position position="108"/>
    </location>
    <ligand>
        <name>Mg(2+)</name>
        <dbReference type="ChEBI" id="CHEBI:18420"/>
        <label>1</label>
    </ligand>
</feature>
<dbReference type="Pfam" id="PF00586">
    <property type="entry name" value="AIRS"/>
    <property type="match status" value="1"/>
</dbReference>
<feature type="domain" description="PurM-like N-terminal" evidence="3">
    <location>
        <begin position="17"/>
        <end position="122"/>
    </location>
</feature>
<dbReference type="GO" id="GO:0000287">
    <property type="term" value="F:magnesium ion binding"/>
    <property type="evidence" value="ECO:0007669"/>
    <property type="project" value="UniProtKB-UniRule"/>
</dbReference>
<dbReference type="Gene3D" id="3.30.1330.10">
    <property type="entry name" value="PurM-like, N-terminal domain"/>
    <property type="match status" value="1"/>
</dbReference>
<comment type="catalytic activity">
    <reaction evidence="2">
        <text>thiamine phosphate + ATP = thiamine diphosphate + ADP</text>
        <dbReference type="Rhea" id="RHEA:15913"/>
        <dbReference type="ChEBI" id="CHEBI:30616"/>
        <dbReference type="ChEBI" id="CHEBI:37575"/>
        <dbReference type="ChEBI" id="CHEBI:58937"/>
        <dbReference type="ChEBI" id="CHEBI:456216"/>
        <dbReference type="EC" id="2.7.4.16"/>
    </reaction>
</comment>
<feature type="binding site" evidence="2">
    <location>
        <position position="31"/>
    </location>
    <ligand>
        <name>Mg(2+)</name>
        <dbReference type="ChEBI" id="CHEBI:18420"/>
        <label>2</label>
    </ligand>
</feature>
<feature type="binding site" evidence="2">
    <location>
        <position position="60"/>
    </location>
    <ligand>
        <name>Mg(2+)</name>
        <dbReference type="ChEBI" id="CHEBI:18420"/>
        <label>4</label>
    </ligand>
</feature>
<feature type="binding site" evidence="2">
    <location>
        <position position="190"/>
    </location>
    <ligand>
        <name>Mg(2+)</name>
        <dbReference type="ChEBI" id="CHEBI:18420"/>
        <label>3</label>
    </ligand>
</feature>
<feature type="binding site" evidence="2">
    <location>
        <position position="19"/>
    </location>
    <ligand>
        <name>Mg(2+)</name>
        <dbReference type="ChEBI" id="CHEBI:18420"/>
        <label>4</label>
    </ligand>
</feature>
<keyword evidence="2 4" id="KW-0808">Transferase</keyword>
<feature type="binding site" evidence="2">
    <location>
        <position position="193"/>
    </location>
    <ligand>
        <name>Mg(2+)</name>
        <dbReference type="ChEBI" id="CHEBI:18420"/>
        <label>5</label>
    </ligand>
</feature>
<dbReference type="GO" id="GO:0005524">
    <property type="term" value="F:ATP binding"/>
    <property type="evidence" value="ECO:0007669"/>
    <property type="project" value="UniProtKB-UniRule"/>
</dbReference>
<feature type="binding site" evidence="2">
    <location>
        <position position="19"/>
    </location>
    <ligand>
        <name>Mg(2+)</name>
        <dbReference type="ChEBI" id="CHEBI:18420"/>
        <label>3</label>
    </ligand>
</feature>
<dbReference type="InterPro" id="IPR016188">
    <property type="entry name" value="PurM-like_N"/>
</dbReference>
<feature type="binding site" evidence="2">
    <location>
        <position position="192"/>
    </location>
    <ligand>
        <name>ATP</name>
        <dbReference type="ChEBI" id="CHEBI:30616"/>
    </ligand>
</feature>
<dbReference type="InterPro" id="IPR006283">
    <property type="entry name" value="ThiL-like"/>
</dbReference>
<sequence length="276" mass="30900">MDKESYIFNKFKNSLNGDDGAVVGKCVYSKDLFVEGVHFRREWMSLTQIATKSMLVNISDAIAMNAVPKYALLGVSLPKDISVGEIDELTNGFLKIAREYGVQIIGGDTISDEKIVISITIISKTKNPIYRKGASNGDLLAFTGNLGDVKKEFEILENGGKISNDSKFYIPNLKDKFFYKVAKFINAAMDISDGLSKDLSRLLKVNSLGFKPLLKLSKDELCSGEEYEILFAFKPKFKDKILKIACKTNTKITIFGQCVELDENTKFINKCKEHHF</sequence>
<keyword evidence="5" id="KW-1185">Reference proteome</keyword>
<protein>
    <recommendedName>
        <fullName evidence="2">Thiamine-monophosphate kinase</fullName>
        <shortName evidence="2">TMP kinase</shortName>
        <shortName evidence="2">Thiamine-phosphate kinase</shortName>
        <ecNumber evidence="2">2.7.4.16</ecNumber>
    </recommendedName>
</protein>
<dbReference type="NCBIfam" id="NF004354">
    <property type="entry name" value="PRK05731.2-3"/>
    <property type="match status" value="1"/>
</dbReference>
<feature type="binding site" evidence="2">
    <location>
        <position position="131"/>
    </location>
    <ligand>
        <name>ATP</name>
        <dbReference type="ChEBI" id="CHEBI:30616"/>
    </ligand>
</feature>
<dbReference type="SUPFAM" id="SSF55326">
    <property type="entry name" value="PurM N-terminal domain-like"/>
    <property type="match status" value="1"/>
</dbReference>
<accession>A0A128EB83</accession>
<feature type="binding site" evidence="2">
    <location>
        <begin position="107"/>
        <end position="108"/>
    </location>
    <ligand>
        <name>ATP</name>
        <dbReference type="ChEBI" id="CHEBI:30616"/>
    </ligand>
</feature>
<keyword evidence="2" id="KW-0479">Metal-binding</keyword>
<evidence type="ECO:0000313" key="5">
    <source>
        <dbReference type="Proteomes" id="UP000069632"/>
    </source>
</evidence>
<dbReference type="PANTHER" id="PTHR30270">
    <property type="entry name" value="THIAMINE-MONOPHOSPHATE KINASE"/>
    <property type="match status" value="1"/>
</dbReference>
<keyword evidence="2 4" id="KW-0418">Kinase</keyword>
<dbReference type="CDD" id="cd02194">
    <property type="entry name" value="ThiL"/>
    <property type="match status" value="1"/>
</dbReference>
<dbReference type="SUPFAM" id="SSF56042">
    <property type="entry name" value="PurM C-terminal domain-like"/>
    <property type="match status" value="1"/>
</dbReference>
<feature type="binding site" evidence="2">
    <location>
        <position position="29"/>
    </location>
    <ligand>
        <name>Mg(2+)</name>
        <dbReference type="ChEBI" id="CHEBI:18420"/>
        <label>4</label>
    </ligand>
</feature>
<dbReference type="AlphaFoldDB" id="A0A128EB83"/>
<dbReference type="Gene3D" id="3.90.650.10">
    <property type="entry name" value="PurM-like C-terminal domain"/>
    <property type="match status" value="1"/>
</dbReference>
<dbReference type="GO" id="GO:0009228">
    <property type="term" value="P:thiamine biosynthetic process"/>
    <property type="evidence" value="ECO:0007669"/>
    <property type="project" value="UniProtKB-KW"/>
</dbReference>
<evidence type="ECO:0000256" key="2">
    <source>
        <dbReference type="HAMAP-Rule" id="MF_02128"/>
    </source>
</evidence>
<dbReference type="PANTHER" id="PTHR30270:SF0">
    <property type="entry name" value="THIAMINE-MONOPHOSPHATE KINASE"/>
    <property type="match status" value="1"/>
</dbReference>
<dbReference type="OrthoDB" id="9802811at2"/>
<gene>
    <name evidence="2 4" type="primary">thiL</name>
    <name evidence="4" type="ORF">ERS672216_00008</name>
</gene>
<dbReference type="InterPro" id="IPR036676">
    <property type="entry name" value="PurM-like_C_sf"/>
</dbReference>
<comment type="pathway">
    <text evidence="2">Cofactor biosynthesis; thiamine diphosphate biosynthesis; thiamine diphosphate from thiamine phosphate: step 1/1.</text>
</comment>
<dbReference type="HAMAP" id="MF_02128">
    <property type="entry name" value="TMP_kinase"/>
    <property type="match status" value="1"/>
</dbReference>
<comment type="caution">
    <text evidence="2">Lacks conserved residue(s) required for the propagation of feature annotation.</text>
</comment>
<keyword evidence="1 2" id="KW-0784">Thiamine biosynthesis</keyword>
<keyword evidence="2" id="KW-0460">Magnesium</keyword>
<dbReference type="EMBL" id="FIZP01000001">
    <property type="protein sequence ID" value="CZE45741.1"/>
    <property type="molecule type" value="Genomic_DNA"/>
</dbReference>
<dbReference type="GO" id="GO:0009229">
    <property type="term" value="P:thiamine diphosphate biosynthetic process"/>
    <property type="evidence" value="ECO:0007669"/>
    <property type="project" value="UniProtKB-UniRule"/>
</dbReference>
<evidence type="ECO:0000313" key="4">
    <source>
        <dbReference type="EMBL" id="CZE45741.1"/>
    </source>
</evidence>
<dbReference type="GO" id="GO:0009030">
    <property type="term" value="F:thiamine-phosphate kinase activity"/>
    <property type="evidence" value="ECO:0007669"/>
    <property type="project" value="UniProtKB-UniRule"/>
</dbReference>